<dbReference type="EMBL" id="VTUX01000005">
    <property type="protein sequence ID" value="KAA1190568.1"/>
    <property type="molecule type" value="Genomic_DNA"/>
</dbReference>
<accession>A0A5B0WVZ6</accession>
<comment type="catalytic activity">
    <reaction evidence="7 8">
        <text>L-methionyl-tRNA(fMet) + (6R)-10-formyltetrahydrofolate = N-formyl-L-methionyl-tRNA(fMet) + (6S)-5,6,7,8-tetrahydrofolate + H(+)</text>
        <dbReference type="Rhea" id="RHEA:24380"/>
        <dbReference type="Rhea" id="RHEA-COMP:9952"/>
        <dbReference type="Rhea" id="RHEA-COMP:9953"/>
        <dbReference type="ChEBI" id="CHEBI:15378"/>
        <dbReference type="ChEBI" id="CHEBI:57453"/>
        <dbReference type="ChEBI" id="CHEBI:78530"/>
        <dbReference type="ChEBI" id="CHEBI:78844"/>
        <dbReference type="ChEBI" id="CHEBI:195366"/>
        <dbReference type="EC" id="2.1.2.9"/>
    </reaction>
</comment>
<evidence type="ECO:0000256" key="2">
    <source>
        <dbReference type="ARBA" id="ARBA00010699"/>
    </source>
</evidence>
<dbReference type="InterPro" id="IPR001555">
    <property type="entry name" value="GART_AS"/>
</dbReference>
<comment type="function">
    <text evidence="1 8">Attaches a formyl group to the free amino group of methionyl-tRNA(fMet). The formyl group appears to play a dual role in the initiator identity of N-formylmethionyl-tRNA by promoting its recognition by IF2 and preventing the misappropriation of this tRNA by the elongation apparatus.</text>
</comment>
<dbReference type="EC" id="2.1.2.9" evidence="3 8"/>
<evidence type="ECO:0000313" key="11">
    <source>
        <dbReference type="EMBL" id="KAA1190568.1"/>
    </source>
</evidence>
<evidence type="ECO:0000313" key="12">
    <source>
        <dbReference type="Proteomes" id="UP000323708"/>
    </source>
</evidence>
<dbReference type="InterPro" id="IPR037022">
    <property type="entry name" value="Formyl_trans_C_sf"/>
</dbReference>
<dbReference type="PROSITE" id="PS00373">
    <property type="entry name" value="GART"/>
    <property type="match status" value="1"/>
</dbReference>
<dbReference type="HAMAP" id="MF_00182">
    <property type="entry name" value="Formyl_trans"/>
    <property type="match status" value="1"/>
</dbReference>
<dbReference type="Gene3D" id="3.10.25.10">
    <property type="entry name" value="Formyl transferase, C-terminal domain"/>
    <property type="match status" value="1"/>
</dbReference>
<reference evidence="11 12" key="1">
    <citation type="submission" date="2019-09" db="EMBL/GenBank/DDBJ databases">
        <authorList>
            <person name="Chen X.-Y."/>
        </authorList>
    </citation>
    <scope>NUCLEOTIDE SEQUENCE [LARGE SCALE GENOMIC DNA]</scope>
    <source>
        <strain evidence="11 12">NY5</strain>
    </source>
</reference>
<evidence type="ECO:0000256" key="6">
    <source>
        <dbReference type="ARBA" id="ARBA00022917"/>
    </source>
</evidence>
<evidence type="ECO:0000256" key="4">
    <source>
        <dbReference type="ARBA" id="ARBA00016014"/>
    </source>
</evidence>
<dbReference type="InterPro" id="IPR005793">
    <property type="entry name" value="Formyl_trans_C"/>
</dbReference>
<dbReference type="InterPro" id="IPR044135">
    <property type="entry name" value="Met-tRNA-FMT_C"/>
</dbReference>
<evidence type="ECO:0000256" key="3">
    <source>
        <dbReference type="ARBA" id="ARBA00012261"/>
    </source>
</evidence>
<organism evidence="11 12">
    <name type="scientific">Pseudohalioglobus sediminis</name>
    <dbReference type="NCBI Taxonomy" id="2606449"/>
    <lineage>
        <taxon>Bacteria</taxon>
        <taxon>Pseudomonadati</taxon>
        <taxon>Pseudomonadota</taxon>
        <taxon>Gammaproteobacteria</taxon>
        <taxon>Cellvibrionales</taxon>
        <taxon>Halieaceae</taxon>
        <taxon>Pseudohalioglobus</taxon>
    </lineage>
</organism>
<dbReference type="SUPFAM" id="SSF50486">
    <property type="entry name" value="FMT C-terminal domain-like"/>
    <property type="match status" value="1"/>
</dbReference>
<dbReference type="InterPro" id="IPR011034">
    <property type="entry name" value="Formyl_transferase-like_C_sf"/>
</dbReference>
<evidence type="ECO:0000259" key="9">
    <source>
        <dbReference type="Pfam" id="PF00551"/>
    </source>
</evidence>
<dbReference type="Pfam" id="PF00551">
    <property type="entry name" value="Formyl_trans_N"/>
    <property type="match status" value="1"/>
</dbReference>
<sequence length="320" mass="34000">MPLKLIFAGTPHFAATHLSALIDSEHQLVGVYTQPDRPAGRGKKLQASPVKVMAEAAGIPVLQPASLRDTEAQKELAALQADALVVVAYGLILPAAVLQAPRLGCINVHASLLPRWRGAAPIQRAIEAGDSESGITIMQMDEGLDTGDMLASARCEIAPQTTSASLHDTLAELGAPLLCEVLADLPGWQARAVQQDDDAATYADKILKSEAAVDWSRPAVELDRCIRAFNPFPICFTHLQDKRVKIWRARPAGTAPLPEPPGTILQAGRDGILVSCGEGQLLIEQLQLPGSRPMEVAEVLNGNADMLTPGTRFASPVSAE</sequence>
<name>A0A5B0WVZ6_9GAMM</name>
<dbReference type="FunFam" id="3.40.50.170:FF:000003">
    <property type="entry name" value="Methionyl-tRNA formyltransferase"/>
    <property type="match status" value="1"/>
</dbReference>
<dbReference type="SUPFAM" id="SSF53328">
    <property type="entry name" value="Formyltransferase"/>
    <property type="match status" value="1"/>
</dbReference>
<evidence type="ECO:0000256" key="5">
    <source>
        <dbReference type="ARBA" id="ARBA00022679"/>
    </source>
</evidence>
<dbReference type="Proteomes" id="UP000323708">
    <property type="component" value="Unassembled WGS sequence"/>
</dbReference>
<dbReference type="InterPro" id="IPR036477">
    <property type="entry name" value="Formyl_transf_N_sf"/>
</dbReference>
<evidence type="ECO:0000256" key="7">
    <source>
        <dbReference type="ARBA" id="ARBA00048558"/>
    </source>
</evidence>
<comment type="caution">
    <text evidence="11">The sequence shown here is derived from an EMBL/GenBank/DDBJ whole genome shotgun (WGS) entry which is preliminary data.</text>
</comment>
<keyword evidence="6 8" id="KW-0648">Protein biosynthesis</keyword>
<feature type="domain" description="Formyl transferase C-terminal" evidence="10">
    <location>
        <begin position="205"/>
        <end position="303"/>
    </location>
</feature>
<feature type="binding site" evidence="8">
    <location>
        <begin position="111"/>
        <end position="114"/>
    </location>
    <ligand>
        <name>(6S)-5,6,7,8-tetrahydrofolate</name>
        <dbReference type="ChEBI" id="CHEBI:57453"/>
    </ligand>
</feature>
<dbReference type="CDD" id="cd08704">
    <property type="entry name" value="Met_tRNA_FMT_C"/>
    <property type="match status" value="1"/>
</dbReference>
<dbReference type="InterPro" id="IPR002376">
    <property type="entry name" value="Formyl_transf_N"/>
</dbReference>
<evidence type="ECO:0000256" key="8">
    <source>
        <dbReference type="HAMAP-Rule" id="MF_00182"/>
    </source>
</evidence>
<dbReference type="GO" id="GO:0005829">
    <property type="term" value="C:cytosol"/>
    <property type="evidence" value="ECO:0007669"/>
    <property type="project" value="TreeGrafter"/>
</dbReference>
<dbReference type="CDD" id="cd08646">
    <property type="entry name" value="FMT_core_Met-tRNA-FMT_N"/>
    <property type="match status" value="1"/>
</dbReference>
<dbReference type="RefSeq" id="WP_149611723.1">
    <property type="nucleotide sequence ID" value="NZ_VTUX01000005.1"/>
</dbReference>
<dbReference type="PANTHER" id="PTHR11138">
    <property type="entry name" value="METHIONYL-TRNA FORMYLTRANSFERASE"/>
    <property type="match status" value="1"/>
</dbReference>
<protein>
    <recommendedName>
        <fullName evidence="4 8">Methionyl-tRNA formyltransferase</fullName>
        <ecNumber evidence="3 8">2.1.2.9</ecNumber>
    </recommendedName>
</protein>
<gene>
    <name evidence="8" type="primary">fmt</name>
    <name evidence="11" type="ORF">F0M18_12210</name>
</gene>
<evidence type="ECO:0000259" key="10">
    <source>
        <dbReference type="Pfam" id="PF02911"/>
    </source>
</evidence>
<dbReference type="Gene3D" id="3.40.50.170">
    <property type="entry name" value="Formyl transferase, N-terminal domain"/>
    <property type="match status" value="1"/>
</dbReference>
<keyword evidence="12" id="KW-1185">Reference proteome</keyword>
<feature type="domain" description="Formyl transferase N-terminal" evidence="9">
    <location>
        <begin position="5"/>
        <end position="182"/>
    </location>
</feature>
<keyword evidence="5 8" id="KW-0808">Transferase</keyword>
<proteinExistence type="inferred from homology"/>
<dbReference type="InterPro" id="IPR005794">
    <property type="entry name" value="Fmt"/>
</dbReference>
<evidence type="ECO:0000256" key="1">
    <source>
        <dbReference type="ARBA" id="ARBA00002606"/>
    </source>
</evidence>
<comment type="similarity">
    <text evidence="2 8">Belongs to the Fmt family.</text>
</comment>
<dbReference type="PANTHER" id="PTHR11138:SF5">
    <property type="entry name" value="METHIONYL-TRNA FORMYLTRANSFERASE, MITOCHONDRIAL"/>
    <property type="match status" value="1"/>
</dbReference>
<dbReference type="AlphaFoldDB" id="A0A5B0WVZ6"/>
<dbReference type="Pfam" id="PF02911">
    <property type="entry name" value="Formyl_trans_C"/>
    <property type="match status" value="1"/>
</dbReference>
<dbReference type="GO" id="GO:0004479">
    <property type="term" value="F:methionyl-tRNA formyltransferase activity"/>
    <property type="evidence" value="ECO:0007669"/>
    <property type="project" value="UniProtKB-UniRule"/>
</dbReference>
<dbReference type="NCBIfam" id="TIGR00460">
    <property type="entry name" value="fmt"/>
    <property type="match status" value="1"/>
</dbReference>
<dbReference type="InterPro" id="IPR041711">
    <property type="entry name" value="Met-tRNA-FMT_N"/>
</dbReference>